<dbReference type="AlphaFoldDB" id="A0A7R9KIE9"/>
<protein>
    <submittedName>
        <fullName evidence="2">Uncharacterized protein</fullName>
    </submittedName>
</protein>
<organism evidence="2">
    <name type="scientific">Medioppia subpectinata</name>
    <dbReference type="NCBI Taxonomy" id="1979941"/>
    <lineage>
        <taxon>Eukaryota</taxon>
        <taxon>Metazoa</taxon>
        <taxon>Ecdysozoa</taxon>
        <taxon>Arthropoda</taxon>
        <taxon>Chelicerata</taxon>
        <taxon>Arachnida</taxon>
        <taxon>Acari</taxon>
        <taxon>Acariformes</taxon>
        <taxon>Sarcoptiformes</taxon>
        <taxon>Oribatida</taxon>
        <taxon>Brachypylina</taxon>
        <taxon>Oppioidea</taxon>
        <taxon>Oppiidae</taxon>
        <taxon>Medioppia</taxon>
    </lineage>
</organism>
<gene>
    <name evidence="2" type="ORF">OSB1V03_LOCUS4079</name>
</gene>
<evidence type="ECO:0000256" key="1">
    <source>
        <dbReference type="SAM" id="Phobius"/>
    </source>
</evidence>
<evidence type="ECO:0000313" key="3">
    <source>
        <dbReference type="Proteomes" id="UP000759131"/>
    </source>
</evidence>
<accession>A0A7R9KIE9</accession>
<dbReference type="EMBL" id="CAJPIZ010001773">
    <property type="protein sequence ID" value="CAG2104056.1"/>
    <property type="molecule type" value="Genomic_DNA"/>
</dbReference>
<dbReference type="EMBL" id="OC856348">
    <property type="protein sequence ID" value="CAD7623626.1"/>
    <property type="molecule type" value="Genomic_DNA"/>
</dbReference>
<keyword evidence="1" id="KW-0472">Membrane</keyword>
<feature type="transmembrane region" description="Helical" evidence="1">
    <location>
        <begin position="229"/>
        <end position="249"/>
    </location>
</feature>
<dbReference type="Gene3D" id="3.40.50.720">
    <property type="entry name" value="NAD(P)-binding Rossmann-like Domain"/>
    <property type="match status" value="1"/>
</dbReference>
<dbReference type="InterPro" id="IPR036291">
    <property type="entry name" value="NAD(P)-bd_dom_sf"/>
</dbReference>
<keyword evidence="1" id="KW-0812">Transmembrane</keyword>
<sequence length="297" mass="33853">MGFTAVTYIIYQLREINRKVTFSAQHVGESRNFSEKVVLVTGSNSGIGAGIVKLFASLGAYVVVTGRNEARINRVFNECHRLSPEFFTLKTNTYYAIQNQRTSKFLIWFGKTGTIAEDLDVKKAKFWHIFHKLDNGWYKMMHHFNSHTVRIGKSHDEGFYHIYNKDCFNAEHPNADADINGTIMCFIPSVKTDYLEFNWRFLEKQGSKKSIPVNDKSVDSTSSRHPNPLFKALIPLFALVIIGIGIYVIKLRGNSFQGSPTTVLYNHSNPAYAPDMPVTHDPPPYIPQQSYNNARLY</sequence>
<keyword evidence="3" id="KW-1185">Reference proteome</keyword>
<dbReference type="Proteomes" id="UP000759131">
    <property type="component" value="Unassembled WGS sequence"/>
</dbReference>
<evidence type="ECO:0000313" key="2">
    <source>
        <dbReference type="EMBL" id="CAD7623626.1"/>
    </source>
</evidence>
<dbReference type="Pfam" id="PF00106">
    <property type="entry name" value="adh_short"/>
    <property type="match status" value="1"/>
</dbReference>
<reference evidence="2" key="1">
    <citation type="submission" date="2020-11" db="EMBL/GenBank/DDBJ databases">
        <authorList>
            <person name="Tran Van P."/>
        </authorList>
    </citation>
    <scope>NUCLEOTIDE SEQUENCE</scope>
</reference>
<dbReference type="OrthoDB" id="47007at2759"/>
<name>A0A7R9KIE9_9ACAR</name>
<keyword evidence="1" id="KW-1133">Transmembrane helix</keyword>
<dbReference type="SUPFAM" id="SSF51735">
    <property type="entry name" value="NAD(P)-binding Rossmann-fold domains"/>
    <property type="match status" value="1"/>
</dbReference>
<proteinExistence type="predicted"/>
<dbReference type="InterPro" id="IPR002347">
    <property type="entry name" value="SDR_fam"/>
</dbReference>